<name>A0A8H7QCI4_9FUNG</name>
<comment type="caution">
    <text evidence="1">The sequence shown here is derived from an EMBL/GenBank/DDBJ whole genome shotgun (WGS) entry which is preliminary data.</text>
</comment>
<gene>
    <name evidence="1" type="ORF">INT46_008737</name>
</gene>
<dbReference type="AlphaFoldDB" id="A0A8H7QCI4"/>
<reference evidence="1" key="1">
    <citation type="submission" date="2020-12" db="EMBL/GenBank/DDBJ databases">
        <title>Metabolic potential, ecology and presence of endohyphal bacteria is reflected in genomic diversity of Mucoromycotina.</title>
        <authorList>
            <person name="Muszewska A."/>
            <person name="Okrasinska A."/>
            <person name="Steczkiewicz K."/>
            <person name="Drgas O."/>
            <person name="Orlowska M."/>
            <person name="Perlinska-Lenart U."/>
            <person name="Aleksandrzak-Piekarczyk T."/>
            <person name="Szatraj K."/>
            <person name="Zielenkiewicz U."/>
            <person name="Pilsyk S."/>
            <person name="Malc E."/>
            <person name="Mieczkowski P."/>
            <person name="Kruszewska J.S."/>
            <person name="Biernat P."/>
            <person name="Pawlowska J."/>
        </authorList>
    </citation>
    <scope>NUCLEOTIDE SEQUENCE</scope>
    <source>
        <strain evidence="1">CBS 226.32</strain>
    </source>
</reference>
<dbReference type="Proteomes" id="UP000650833">
    <property type="component" value="Unassembled WGS sequence"/>
</dbReference>
<dbReference type="EMBL" id="JAEPRC010001395">
    <property type="protein sequence ID" value="KAG2189595.1"/>
    <property type="molecule type" value="Genomic_DNA"/>
</dbReference>
<organism evidence="1 2">
    <name type="scientific">Mucor plumbeus</name>
    <dbReference type="NCBI Taxonomy" id="97098"/>
    <lineage>
        <taxon>Eukaryota</taxon>
        <taxon>Fungi</taxon>
        <taxon>Fungi incertae sedis</taxon>
        <taxon>Mucoromycota</taxon>
        <taxon>Mucoromycotina</taxon>
        <taxon>Mucoromycetes</taxon>
        <taxon>Mucorales</taxon>
        <taxon>Mucorineae</taxon>
        <taxon>Mucoraceae</taxon>
        <taxon>Mucor</taxon>
    </lineage>
</organism>
<keyword evidence="2" id="KW-1185">Reference proteome</keyword>
<sequence>MSDNNSLSWAEMASRHGEVRYFQQTKRRHRSWCHRIVPEKVPSPVCALCGIATED</sequence>
<accession>A0A8H7QCI4</accession>
<feature type="non-terminal residue" evidence="1">
    <location>
        <position position="55"/>
    </location>
</feature>
<proteinExistence type="predicted"/>
<evidence type="ECO:0000313" key="2">
    <source>
        <dbReference type="Proteomes" id="UP000650833"/>
    </source>
</evidence>
<protein>
    <submittedName>
        <fullName evidence="1">Uncharacterized protein</fullName>
    </submittedName>
</protein>
<evidence type="ECO:0000313" key="1">
    <source>
        <dbReference type="EMBL" id="KAG2189595.1"/>
    </source>
</evidence>